<dbReference type="GO" id="GO:0046872">
    <property type="term" value="F:metal ion binding"/>
    <property type="evidence" value="ECO:0007669"/>
    <property type="project" value="UniProtKB-KW"/>
</dbReference>
<gene>
    <name evidence="4" type="ORF">SH1V18_39430</name>
</gene>
<keyword evidence="1" id="KW-0479">Metal-binding</keyword>
<comment type="caution">
    <text evidence="4">The sequence shown here is derived from an EMBL/GenBank/DDBJ whole genome shotgun (WGS) entry which is preliminary data.</text>
</comment>
<dbReference type="PANTHER" id="PTHR45953">
    <property type="entry name" value="IDURONATE 2-SULFATASE"/>
    <property type="match status" value="1"/>
</dbReference>
<dbReference type="EMBL" id="BRLB01000017">
    <property type="protein sequence ID" value="GKX31463.1"/>
    <property type="molecule type" value="Genomic_DNA"/>
</dbReference>
<accession>A0A9W5YFP4</accession>
<protein>
    <submittedName>
        <fullName evidence="4">Choline-sulfatase</fullName>
    </submittedName>
</protein>
<dbReference type="Gene3D" id="3.40.720.10">
    <property type="entry name" value="Alkaline Phosphatase, subunit A"/>
    <property type="match status" value="1"/>
</dbReference>
<keyword evidence="5" id="KW-1185">Reference proteome</keyword>
<keyword evidence="2" id="KW-0378">Hydrolase</keyword>
<dbReference type="PANTHER" id="PTHR45953:SF1">
    <property type="entry name" value="IDURONATE 2-SULFATASE"/>
    <property type="match status" value="1"/>
</dbReference>
<reference evidence="4" key="1">
    <citation type="submission" date="2022-06" db="EMBL/GenBank/DDBJ databases">
        <title>Vallitalea longa sp. nov., an anaerobic bacterium isolated from marine sediment.</title>
        <authorList>
            <person name="Hirano S."/>
            <person name="Terahara T."/>
            <person name="Mori K."/>
            <person name="Hamada M."/>
            <person name="Matsumoto R."/>
            <person name="Kobayashi T."/>
        </authorList>
    </citation>
    <scope>NUCLEOTIDE SEQUENCE</scope>
    <source>
        <strain evidence="4">SH18-1</strain>
    </source>
</reference>
<dbReference type="InterPro" id="IPR000917">
    <property type="entry name" value="Sulfatase_N"/>
</dbReference>
<dbReference type="Pfam" id="PF00884">
    <property type="entry name" value="Sulfatase"/>
    <property type="match status" value="1"/>
</dbReference>
<evidence type="ECO:0000313" key="5">
    <source>
        <dbReference type="Proteomes" id="UP001144256"/>
    </source>
</evidence>
<evidence type="ECO:0000259" key="3">
    <source>
        <dbReference type="Pfam" id="PF00884"/>
    </source>
</evidence>
<proteinExistence type="predicted"/>
<dbReference type="GO" id="GO:0005737">
    <property type="term" value="C:cytoplasm"/>
    <property type="evidence" value="ECO:0007669"/>
    <property type="project" value="TreeGrafter"/>
</dbReference>
<evidence type="ECO:0000256" key="2">
    <source>
        <dbReference type="ARBA" id="ARBA00022801"/>
    </source>
</evidence>
<name>A0A9W5YFP4_9FIRM</name>
<feature type="domain" description="Sulfatase N-terminal" evidence="3">
    <location>
        <begin position="6"/>
        <end position="350"/>
    </location>
</feature>
<dbReference type="InterPro" id="IPR017850">
    <property type="entry name" value="Alkaline_phosphatase_core_sf"/>
</dbReference>
<sequence length="502" mass="58928">MEKKMNILLVFSDQLRADTIEALGNPVIKTPILNKLVESGVSFTRAYTPCPVCIPARFSMHTGFMPHKTGVIENHRMPNGYRSFMEILSEQGYQTFGTGKMHFTFDTGRCTKWGFDKRKVCDEENDFEKNDFYQNNKKNGFGHVYDYKGVKGEMYYIPQVSQLTEELHHSAWTVDESINYLKERDKDKPFFMMTSFEKPHPPFAPPSPWNKLYRGPDMPLPKRPDNSEGLKTLWNDFQNRYKYRDQGIDDNLVKMIKAYYYAEVSFIDYNLGRLLDYMEKENLMENTMIVFTADHGEFLGDYNCFGKRSFLDSSAKIPMLVKYPGCNGNIICNQLVSLIDIMPTFLQAAEIPFEEDYPGESLFDILDNKCDRDTIYGQYQKEGYANYMALSGDYKYIYSAPDNREFLFDLKMDPEETRNKANSPLYHKKTKEMREKLISYFKKEGYLDPIKDDQWKVYPKREMPDDSDAYLLFQDLPGSVPHIKGYETDSNSKKYYNFHWYK</sequence>
<evidence type="ECO:0000256" key="1">
    <source>
        <dbReference type="ARBA" id="ARBA00022723"/>
    </source>
</evidence>
<dbReference type="Proteomes" id="UP001144256">
    <property type="component" value="Unassembled WGS sequence"/>
</dbReference>
<organism evidence="4 5">
    <name type="scientific">Vallitalea longa</name>
    <dbReference type="NCBI Taxonomy" id="2936439"/>
    <lineage>
        <taxon>Bacteria</taxon>
        <taxon>Bacillati</taxon>
        <taxon>Bacillota</taxon>
        <taxon>Clostridia</taxon>
        <taxon>Lachnospirales</taxon>
        <taxon>Vallitaleaceae</taxon>
        <taxon>Vallitalea</taxon>
    </lineage>
</organism>
<dbReference type="AlphaFoldDB" id="A0A9W5YFP4"/>
<dbReference type="SUPFAM" id="SSF53649">
    <property type="entry name" value="Alkaline phosphatase-like"/>
    <property type="match status" value="1"/>
</dbReference>
<evidence type="ECO:0000313" key="4">
    <source>
        <dbReference type="EMBL" id="GKX31463.1"/>
    </source>
</evidence>
<dbReference type="RefSeq" id="WP_281818548.1">
    <property type="nucleotide sequence ID" value="NZ_BRLB01000017.1"/>
</dbReference>
<dbReference type="GO" id="GO:0008484">
    <property type="term" value="F:sulfuric ester hydrolase activity"/>
    <property type="evidence" value="ECO:0007669"/>
    <property type="project" value="TreeGrafter"/>
</dbReference>